<protein>
    <recommendedName>
        <fullName evidence="2">enoyl-CoA hydratase</fullName>
        <ecNumber evidence="2">4.2.1.17</ecNumber>
    </recommendedName>
</protein>
<evidence type="ECO:0000256" key="4">
    <source>
        <dbReference type="ARBA" id="ARBA00023709"/>
    </source>
</evidence>
<evidence type="ECO:0000313" key="8">
    <source>
        <dbReference type="Proteomes" id="UP000318065"/>
    </source>
</evidence>
<dbReference type="InterPro" id="IPR018376">
    <property type="entry name" value="Enoyl-CoA_hyd/isom_CS"/>
</dbReference>
<proteinExistence type="inferred from homology"/>
<dbReference type="GO" id="GO:0006635">
    <property type="term" value="P:fatty acid beta-oxidation"/>
    <property type="evidence" value="ECO:0007669"/>
    <property type="project" value="TreeGrafter"/>
</dbReference>
<dbReference type="RefSeq" id="WP_143527280.1">
    <property type="nucleotide sequence ID" value="NZ_AP019791.1"/>
</dbReference>
<dbReference type="SUPFAM" id="SSF52096">
    <property type="entry name" value="ClpP/crotonase"/>
    <property type="match status" value="1"/>
</dbReference>
<sequence length="267" mass="29259">MEWDFEHLEVTVEGRVAVARLKRPERYNAIGVRLAEELNRFVEGVEGTDVRAVILTGAGDRAFCSGVDLKERREMSPEERWDHNRAVNGFVSRLARLQVPTIAAINGLALGGGFEMTLGCDFRIAAEHAEFALPEVGLGIIPGAGGTQRLPRLVGPSRAKELILTARRIDARRALEMGILNAVVPADRLMEEARSLAEEAAANSPLAVAYAKAAVDVAMETSLEQGLRFETAAIRTTLDSEDYREGLAAFAERRRPEFPPLKGRRVT</sequence>
<dbReference type="PANTHER" id="PTHR11941:SF54">
    <property type="entry name" value="ENOYL-COA HYDRATASE, MITOCHONDRIAL"/>
    <property type="match status" value="1"/>
</dbReference>
<dbReference type="InterPro" id="IPR014748">
    <property type="entry name" value="Enoyl-CoA_hydra_C"/>
</dbReference>
<dbReference type="FunFam" id="3.90.226.10:FF:000009">
    <property type="entry name" value="Carnitinyl-CoA dehydratase"/>
    <property type="match status" value="1"/>
</dbReference>
<dbReference type="PANTHER" id="PTHR11941">
    <property type="entry name" value="ENOYL-COA HYDRATASE-RELATED"/>
    <property type="match status" value="1"/>
</dbReference>
<dbReference type="PROSITE" id="PS00166">
    <property type="entry name" value="ENOYL_COA_HYDRATASE"/>
    <property type="match status" value="1"/>
</dbReference>
<gene>
    <name evidence="7" type="ORF">RxyAA322_11010</name>
</gene>
<dbReference type="GO" id="GO:0004300">
    <property type="term" value="F:enoyl-CoA hydratase activity"/>
    <property type="evidence" value="ECO:0007669"/>
    <property type="project" value="UniProtKB-EC"/>
</dbReference>
<reference evidence="7" key="1">
    <citation type="journal article" date="2019" name="Microbiol. Resour. Announc.">
        <title>Complete Genome Sequence of Rubrobacter xylanophilus Strain AA3-22, Isolated from Arima Onsen in Japan.</title>
        <authorList>
            <person name="Tomariguchi N."/>
            <person name="Miyazaki K."/>
        </authorList>
    </citation>
    <scope>NUCLEOTIDE SEQUENCE [LARGE SCALE GENOMIC DNA]</scope>
    <source>
        <strain evidence="7">AA3-22</strain>
    </source>
</reference>
<dbReference type="Proteomes" id="UP000318065">
    <property type="component" value="Chromosome"/>
</dbReference>
<evidence type="ECO:0000313" key="7">
    <source>
        <dbReference type="EMBL" id="BBL79247.1"/>
    </source>
</evidence>
<keyword evidence="8" id="KW-1185">Reference proteome</keyword>
<dbReference type="EC" id="4.2.1.17" evidence="2"/>
<evidence type="ECO:0000256" key="2">
    <source>
        <dbReference type="ARBA" id="ARBA00012076"/>
    </source>
</evidence>
<dbReference type="EMBL" id="AP019791">
    <property type="protein sequence ID" value="BBL79247.1"/>
    <property type="molecule type" value="Genomic_DNA"/>
</dbReference>
<dbReference type="Pfam" id="PF00378">
    <property type="entry name" value="ECH_1"/>
    <property type="match status" value="1"/>
</dbReference>
<dbReference type="CDD" id="cd06558">
    <property type="entry name" value="crotonase-like"/>
    <property type="match status" value="1"/>
</dbReference>
<name>A0A510HLF4_9ACTN</name>
<comment type="similarity">
    <text evidence="1 6">Belongs to the enoyl-CoA hydratase/isomerase family.</text>
</comment>
<evidence type="ECO:0000256" key="1">
    <source>
        <dbReference type="ARBA" id="ARBA00005254"/>
    </source>
</evidence>
<dbReference type="Gene3D" id="3.90.226.10">
    <property type="entry name" value="2-enoyl-CoA Hydratase, Chain A, domain 1"/>
    <property type="match status" value="1"/>
</dbReference>
<evidence type="ECO:0000256" key="3">
    <source>
        <dbReference type="ARBA" id="ARBA00023239"/>
    </source>
</evidence>
<comment type="catalytic activity">
    <reaction evidence="5">
        <text>a 4-saturated-(3S)-3-hydroxyacyl-CoA = a (3E)-enoyl-CoA + H2O</text>
        <dbReference type="Rhea" id="RHEA:20724"/>
        <dbReference type="ChEBI" id="CHEBI:15377"/>
        <dbReference type="ChEBI" id="CHEBI:58521"/>
        <dbReference type="ChEBI" id="CHEBI:137480"/>
        <dbReference type="EC" id="4.2.1.17"/>
    </reaction>
</comment>
<dbReference type="AlphaFoldDB" id="A0A510HLF4"/>
<keyword evidence="3" id="KW-0456">Lyase</keyword>
<comment type="catalytic activity">
    <reaction evidence="4">
        <text>a (3S)-3-hydroxyacyl-CoA = a (2E)-enoyl-CoA + H2O</text>
        <dbReference type="Rhea" id="RHEA:16105"/>
        <dbReference type="ChEBI" id="CHEBI:15377"/>
        <dbReference type="ChEBI" id="CHEBI:57318"/>
        <dbReference type="ChEBI" id="CHEBI:58856"/>
        <dbReference type="EC" id="4.2.1.17"/>
    </reaction>
</comment>
<evidence type="ECO:0000256" key="5">
    <source>
        <dbReference type="ARBA" id="ARBA00023717"/>
    </source>
</evidence>
<dbReference type="OrthoDB" id="8452484at2"/>
<dbReference type="InterPro" id="IPR029045">
    <property type="entry name" value="ClpP/crotonase-like_dom_sf"/>
</dbReference>
<organism evidence="7 8">
    <name type="scientific">Rubrobacter xylanophilus</name>
    <dbReference type="NCBI Taxonomy" id="49319"/>
    <lineage>
        <taxon>Bacteria</taxon>
        <taxon>Bacillati</taxon>
        <taxon>Actinomycetota</taxon>
        <taxon>Rubrobacteria</taxon>
        <taxon>Rubrobacterales</taxon>
        <taxon>Rubrobacteraceae</taxon>
        <taxon>Rubrobacter</taxon>
    </lineage>
</organism>
<evidence type="ECO:0000256" key="6">
    <source>
        <dbReference type="RuleBase" id="RU003707"/>
    </source>
</evidence>
<dbReference type="FunFam" id="1.10.12.10:FF:000001">
    <property type="entry name" value="Probable enoyl-CoA hydratase, mitochondrial"/>
    <property type="match status" value="1"/>
</dbReference>
<accession>A0A510HLF4</accession>
<dbReference type="Gene3D" id="1.10.12.10">
    <property type="entry name" value="Lyase 2-enoyl-coa Hydratase, Chain A, domain 2"/>
    <property type="match status" value="1"/>
</dbReference>
<dbReference type="InterPro" id="IPR001753">
    <property type="entry name" value="Enoyl-CoA_hydra/iso"/>
</dbReference>